<organism evidence="2 3">
    <name type="scientific">Thermostaphylospora chromogena</name>
    <dbReference type="NCBI Taxonomy" id="35622"/>
    <lineage>
        <taxon>Bacteria</taxon>
        <taxon>Bacillati</taxon>
        <taxon>Actinomycetota</taxon>
        <taxon>Actinomycetes</taxon>
        <taxon>Streptosporangiales</taxon>
        <taxon>Thermomonosporaceae</taxon>
        <taxon>Thermostaphylospora</taxon>
    </lineage>
</organism>
<dbReference type="OrthoDB" id="3549340at2"/>
<protein>
    <recommendedName>
        <fullName evidence="4">Secreted protein</fullName>
    </recommendedName>
</protein>
<evidence type="ECO:0000313" key="2">
    <source>
        <dbReference type="EMBL" id="SDQ84604.1"/>
    </source>
</evidence>
<evidence type="ECO:0000256" key="1">
    <source>
        <dbReference type="SAM" id="SignalP"/>
    </source>
</evidence>
<keyword evidence="3" id="KW-1185">Reference proteome</keyword>
<sequence>MLKKLALGSAAVAAFAGLGLATPAYAGNENEFNISEQSGNVITCGNKAIGDVTVVLLNLNPVTSVDRQPLDCGVRAQQDQD</sequence>
<reference evidence="2 3" key="1">
    <citation type="submission" date="2016-10" db="EMBL/GenBank/DDBJ databases">
        <authorList>
            <person name="de Groot N.N."/>
        </authorList>
    </citation>
    <scope>NUCLEOTIDE SEQUENCE [LARGE SCALE GENOMIC DNA]</scope>
    <source>
        <strain evidence="2 3">DSM 43794</strain>
    </source>
</reference>
<dbReference type="RefSeq" id="WP_093259067.1">
    <property type="nucleotide sequence ID" value="NZ_FNKK01000002.1"/>
</dbReference>
<feature type="chain" id="PRO_5011673377" description="Secreted protein" evidence="1">
    <location>
        <begin position="27"/>
        <end position="81"/>
    </location>
</feature>
<proteinExistence type="predicted"/>
<name>A0A1H1E7G5_9ACTN</name>
<dbReference type="EMBL" id="FNKK01000002">
    <property type="protein sequence ID" value="SDQ84604.1"/>
    <property type="molecule type" value="Genomic_DNA"/>
</dbReference>
<evidence type="ECO:0000313" key="3">
    <source>
        <dbReference type="Proteomes" id="UP000217103"/>
    </source>
</evidence>
<dbReference type="Proteomes" id="UP000217103">
    <property type="component" value="Unassembled WGS sequence"/>
</dbReference>
<keyword evidence="1" id="KW-0732">Signal</keyword>
<evidence type="ECO:0008006" key="4">
    <source>
        <dbReference type="Google" id="ProtNLM"/>
    </source>
</evidence>
<feature type="signal peptide" evidence="1">
    <location>
        <begin position="1"/>
        <end position="26"/>
    </location>
</feature>
<dbReference type="AlphaFoldDB" id="A0A1H1E7G5"/>
<accession>A0A1H1E7G5</accession>
<gene>
    <name evidence="2" type="ORF">SAMN04489764_2347</name>
</gene>